<protein>
    <submittedName>
        <fullName evidence="1">Uncharacterized protein</fullName>
    </submittedName>
</protein>
<name>A0A1T4XBX9_9GAMM</name>
<sequence length="54" mass="5884">MNSRNEKALIAGNNQGSKSNTLNLNYTATALFFHLSFADFPTSALIKVEVKHAS</sequence>
<evidence type="ECO:0000313" key="2">
    <source>
        <dbReference type="Proteomes" id="UP000190460"/>
    </source>
</evidence>
<dbReference type="EMBL" id="FUYB01000014">
    <property type="protein sequence ID" value="SKA86461.1"/>
    <property type="molecule type" value="Genomic_DNA"/>
</dbReference>
<proteinExistence type="predicted"/>
<dbReference type="STRING" id="92487.SAMN02745130_02716"/>
<evidence type="ECO:0000313" key="1">
    <source>
        <dbReference type="EMBL" id="SKA86461.1"/>
    </source>
</evidence>
<keyword evidence="2" id="KW-1185">Reference proteome</keyword>
<organism evidence="1 2">
    <name type="scientific">Thiothrix eikelboomii</name>
    <dbReference type="NCBI Taxonomy" id="92487"/>
    <lineage>
        <taxon>Bacteria</taxon>
        <taxon>Pseudomonadati</taxon>
        <taxon>Pseudomonadota</taxon>
        <taxon>Gammaproteobacteria</taxon>
        <taxon>Thiotrichales</taxon>
        <taxon>Thiotrichaceae</taxon>
        <taxon>Thiothrix</taxon>
    </lineage>
</organism>
<accession>A0A1T4XBX9</accession>
<gene>
    <name evidence="1" type="ORF">SAMN02745130_02716</name>
</gene>
<reference evidence="1 2" key="1">
    <citation type="submission" date="2017-02" db="EMBL/GenBank/DDBJ databases">
        <authorList>
            <person name="Peterson S.W."/>
        </authorList>
    </citation>
    <scope>NUCLEOTIDE SEQUENCE [LARGE SCALE GENOMIC DNA]</scope>
    <source>
        <strain evidence="1 2">ATCC 49788</strain>
    </source>
</reference>
<dbReference type="Proteomes" id="UP000190460">
    <property type="component" value="Unassembled WGS sequence"/>
</dbReference>
<dbReference type="AlphaFoldDB" id="A0A1T4XBX9"/>